<gene>
    <name evidence="1" type="ORF">GE061_017310</name>
</gene>
<comment type="caution">
    <text evidence="1">The sequence shown here is derived from an EMBL/GenBank/DDBJ whole genome shotgun (WGS) entry which is preliminary data.</text>
</comment>
<reference evidence="1" key="1">
    <citation type="journal article" date="2021" name="Mol. Ecol. Resour.">
        <title>Apolygus lucorum genome provides insights into omnivorousness and mesophyll feeding.</title>
        <authorList>
            <person name="Liu Y."/>
            <person name="Liu H."/>
            <person name="Wang H."/>
            <person name="Huang T."/>
            <person name="Liu B."/>
            <person name="Yang B."/>
            <person name="Yin L."/>
            <person name="Li B."/>
            <person name="Zhang Y."/>
            <person name="Zhang S."/>
            <person name="Jiang F."/>
            <person name="Zhang X."/>
            <person name="Ren Y."/>
            <person name="Wang B."/>
            <person name="Wang S."/>
            <person name="Lu Y."/>
            <person name="Wu K."/>
            <person name="Fan W."/>
            <person name="Wang G."/>
        </authorList>
    </citation>
    <scope>NUCLEOTIDE SEQUENCE</scope>
    <source>
        <strain evidence="1">12Hb</strain>
    </source>
</reference>
<name>A0A8S9XEQ4_APOLU</name>
<organism evidence="1 2">
    <name type="scientific">Apolygus lucorum</name>
    <name type="common">Small green plant bug</name>
    <name type="synonym">Lygocoris lucorum</name>
    <dbReference type="NCBI Taxonomy" id="248454"/>
    <lineage>
        <taxon>Eukaryota</taxon>
        <taxon>Metazoa</taxon>
        <taxon>Ecdysozoa</taxon>
        <taxon>Arthropoda</taxon>
        <taxon>Hexapoda</taxon>
        <taxon>Insecta</taxon>
        <taxon>Pterygota</taxon>
        <taxon>Neoptera</taxon>
        <taxon>Paraneoptera</taxon>
        <taxon>Hemiptera</taxon>
        <taxon>Heteroptera</taxon>
        <taxon>Panheteroptera</taxon>
        <taxon>Cimicomorpha</taxon>
        <taxon>Miridae</taxon>
        <taxon>Mirini</taxon>
        <taxon>Apolygus</taxon>
    </lineage>
</organism>
<dbReference type="Proteomes" id="UP000466442">
    <property type="component" value="Unassembled WGS sequence"/>
</dbReference>
<evidence type="ECO:0000313" key="2">
    <source>
        <dbReference type="Proteomes" id="UP000466442"/>
    </source>
</evidence>
<dbReference type="EMBL" id="WIXP02000008">
    <property type="protein sequence ID" value="KAF6206085.1"/>
    <property type="molecule type" value="Genomic_DNA"/>
</dbReference>
<proteinExistence type="predicted"/>
<protein>
    <submittedName>
        <fullName evidence="1">Uncharacterized protein</fullName>
    </submittedName>
</protein>
<dbReference type="AlphaFoldDB" id="A0A8S9XEQ4"/>
<keyword evidence="2" id="KW-1185">Reference proteome</keyword>
<sequence>MFVRRQESIGRVAYIKKRITAADFADGTPLTADVESHAKTLSAPGDVIIQLIDAKIGGAGNSTDNALPMNPSLQKFWKTNVTDEVRKYLTEHTTEELLMEVIPFYDNLSTKRPNAFSCFVVKMTESMAEYIVVLVKAFIPNPPKSVSESTSPFVDSAGNLMRIEGRAGIHFTARLIQKRGFYPIIRTEMASKIVKLSDLTENEREIVCPDITKLHASELCICEPCEDENLPVGRLIPHKIAGDKDVCNVEIVAPMVPKAVEEFRNRVEAPILDFFKDPAHKDNTTTITVVVQYSSNSTGRPVGFTVLNDILPGYSMYIPNI</sequence>
<evidence type="ECO:0000313" key="1">
    <source>
        <dbReference type="EMBL" id="KAF6206085.1"/>
    </source>
</evidence>
<accession>A0A8S9XEQ4</accession>